<accession>A0AAV7NFU1</accession>
<proteinExistence type="predicted"/>
<keyword evidence="2" id="KW-1185">Reference proteome</keyword>
<organism evidence="1 2">
    <name type="scientific">Pleurodeles waltl</name>
    <name type="common">Iberian ribbed newt</name>
    <dbReference type="NCBI Taxonomy" id="8319"/>
    <lineage>
        <taxon>Eukaryota</taxon>
        <taxon>Metazoa</taxon>
        <taxon>Chordata</taxon>
        <taxon>Craniata</taxon>
        <taxon>Vertebrata</taxon>
        <taxon>Euteleostomi</taxon>
        <taxon>Amphibia</taxon>
        <taxon>Batrachia</taxon>
        <taxon>Caudata</taxon>
        <taxon>Salamandroidea</taxon>
        <taxon>Salamandridae</taxon>
        <taxon>Pleurodelinae</taxon>
        <taxon>Pleurodeles</taxon>
    </lineage>
</organism>
<dbReference type="Proteomes" id="UP001066276">
    <property type="component" value="Chromosome 8"/>
</dbReference>
<dbReference type="SUPFAM" id="SSF58113">
    <property type="entry name" value="Apolipoprotein A-I"/>
    <property type="match status" value="1"/>
</dbReference>
<gene>
    <name evidence="1" type="ORF">NDU88_003086</name>
</gene>
<dbReference type="AlphaFoldDB" id="A0AAV7NFU1"/>
<name>A0AAV7NFU1_PLEWA</name>
<sequence length="235" mass="26919">MEERSAPGIRQARKDSTIKYLFTKSSEKKNDRAEDDSKEMSAYVTVSPEGTRPFLESFFSMLRDDIAALKQELAADVKDFRRNMGEMEQTIDPQEQIRDSGDKELEEHRRKILILRNKAGDLNYQLEDFEKRLRRCNIRIKGVLLKADAGKLEEYVLRLFCHLAPALADQEVILNRTHSAGHPAQSPWQSQDILTSHIGPDAIQRFRAQLTQSIRLAKALASSRTNSFPHLPLND</sequence>
<evidence type="ECO:0000313" key="1">
    <source>
        <dbReference type="EMBL" id="KAJ1114856.1"/>
    </source>
</evidence>
<evidence type="ECO:0000313" key="2">
    <source>
        <dbReference type="Proteomes" id="UP001066276"/>
    </source>
</evidence>
<comment type="caution">
    <text evidence="1">The sequence shown here is derived from an EMBL/GenBank/DDBJ whole genome shotgun (WGS) entry which is preliminary data.</text>
</comment>
<dbReference type="EMBL" id="JANPWB010000012">
    <property type="protein sequence ID" value="KAJ1114856.1"/>
    <property type="molecule type" value="Genomic_DNA"/>
</dbReference>
<protein>
    <submittedName>
        <fullName evidence="1">Uncharacterized protein</fullName>
    </submittedName>
</protein>
<reference evidence="1" key="1">
    <citation type="journal article" date="2022" name="bioRxiv">
        <title>Sequencing and chromosome-scale assembly of the giantPleurodeles waltlgenome.</title>
        <authorList>
            <person name="Brown T."/>
            <person name="Elewa A."/>
            <person name="Iarovenko S."/>
            <person name="Subramanian E."/>
            <person name="Araus A.J."/>
            <person name="Petzold A."/>
            <person name="Susuki M."/>
            <person name="Suzuki K.-i.T."/>
            <person name="Hayashi T."/>
            <person name="Toyoda A."/>
            <person name="Oliveira C."/>
            <person name="Osipova E."/>
            <person name="Leigh N.D."/>
            <person name="Simon A."/>
            <person name="Yun M.H."/>
        </authorList>
    </citation>
    <scope>NUCLEOTIDE SEQUENCE</scope>
    <source>
        <strain evidence="1">20211129_DDA</strain>
        <tissue evidence="1">Liver</tissue>
    </source>
</reference>